<dbReference type="EMBL" id="JASNWA010000006">
    <property type="protein sequence ID" value="KAK3175252.1"/>
    <property type="molecule type" value="Genomic_DNA"/>
</dbReference>
<proteinExistence type="predicted"/>
<protein>
    <submittedName>
        <fullName evidence="3">Uncharacterized protein</fullName>
    </submittedName>
</protein>
<feature type="compositionally biased region" description="Basic residues" evidence="2">
    <location>
        <begin position="1"/>
        <end position="17"/>
    </location>
</feature>
<evidence type="ECO:0000313" key="3">
    <source>
        <dbReference type="EMBL" id="KAK3175252.1"/>
    </source>
</evidence>
<evidence type="ECO:0000313" key="4">
    <source>
        <dbReference type="Proteomes" id="UP001276659"/>
    </source>
</evidence>
<accession>A0AAD9ZEE5</accession>
<evidence type="ECO:0000256" key="2">
    <source>
        <dbReference type="SAM" id="MobiDB-lite"/>
    </source>
</evidence>
<reference evidence="3" key="1">
    <citation type="submission" date="2022-11" db="EMBL/GenBank/DDBJ databases">
        <title>Chromosomal genome sequence assembly and mating type (MAT) locus characterization of the leprose asexual lichenized fungus Lepraria neglecta (Nyl.) Erichsen.</title>
        <authorList>
            <person name="Allen J.L."/>
            <person name="Pfeffer B."/>
        </authorList>
    </citation>
    <scope>NUCLEOTIDE SEQUENCE</scope>
    <source>
        <strain evidence="3">Allen 5258</strain>
    </source>
</reference>
<evidence type="ECO:0000256" key="1">
    <source>
        <dbReference type="SAM" id="Coils"/>
    </source>
</evidence>
<name>A0AAD9ZEE5_9LECA</name>
<feature type="coiled-coil region" evidence="1">
    <location>
        <begin position="125"/>
        <end position="182"/>
    </location>
</feature>
<feature type="region of interest" description="Disordered" evidence="2">
    <location>
        <begin position="1"/>
        <end position="50"/>
    </location>
</feature>
<comment type="caution">
    <text evidence="3">The sequence shown here is derived from an EMBL/GenBank/DDBJ whole genome shotgun (WGS) entry which is preliminary data.</text>
</comment>
<feature type="compositionally biased region" description="Basic and acidic residues" evidence="2">
    <location>
        <begin position="37"/>
        <end position="50"/>
    </location>
</feature>
<keyword evidence="1" id="KW-0175">Coiled coil</keyword>
<organism evidence="3 4">
    <name type="scientific">Lepraria neglecta</name>
    <dbReference type="NCBI Taxonomy" id="209136"/>
    <lineage>
        <taxon>Eukaryota</taxon>
        <taxon>Fungi</taxon>
        <taxon>Dikarya</taxon>
        <taxon>Ascomycota</taxon>
        <taxon>Pezizomycotina</taxon>
        <taxon>Lecanoromycetes</taxon>
        <taxon>OSLEUM clade</taxon>
        <taxon>Lecanoromycetidae</taxon>
        <taxon>Lecanorales</taxon>
        <taxon>Lecanorineae</taxon>
        <taxon>Stereocaulaceae</taxon>
        <taxon>Lepraria</taxon>
    </lineage>
</organism>
<dbReference type="Proteomes" id="UP001276659">
    <property type="component" value="Unassembled WGS sequence"/>
</dbReference>
<gene>
    <name evidence="3" type="ORF">OEA41_002499</name>
</gene>
<dbReference type="AlphaFoldDB" id="A0AAD9ZEE5"/>
<sequence>MAKRTNKIIKNTKKRATKGQQRSNKPQKRRRSPSDNSIDRNADSPSKRPCLETIKNEIEEAERPDQAKIQFTAGPTQLIVVDHGSKECTALLVMETFITKLADLFEGNGELLEAEGPIYPLKADARLLELSLEKLQESLEAAESREAAEELEKSRAEKTFQLLKIRQQLQKLEELRSMAEWKVSCSRNYTLHTLEAAMKVANLLRAPKPPTAVSNVNDDIGITRRRSMSSSNDSNIGASPEEQLRRAAREKLQEQAYYYTDVQAQFDDQKRGYLNNLEQYKKRVKEGEDIFSRSEFDRRALTYGMELNGALIDAEAAFDEH</sequence>
<keyword evidence="4" id="KW-1185">Reference proteome</keyword>